<keyword evidence="1" id="KW-0343">GTPase activation</keyword>
<dbReference type="GO" id="GO:0005737">
    <property type="term" value="C:cytoplasm"/>
    <property type="evidence" value="ECO:0007669"/>
    <property type="project" value="TreeGrafter"/>
</dbReference>
<dbReference type="SUPFAM" id="SSF48350">
    <property type="entry name" value="GTPase activation domain, GAP"/>
    <property type="match status" value="1"/>
</dbReference>
<keyword evidence="4" id="KW-1185">Reference proteome</keyword>
<feature type="non-terminal residue" evidence="3">
    <location>
        <position position="1"/>
    </location>
</feature>
<dbReference type="GO" id="GO:0007165">
    <property type="term" value="P:signal transduction"/>
    <property type="evidence" value="ECO:0007669"/>
    <property type="project" value="InterPro"/>
</dbReference>
<organism evidence="3 4">
    <name type="scientific">Aphis craccivora</name>
    <name type="common">Cowpea aphid</name>
    <dbReference type="NCBI Taxonomy" id="307492"/>
    <lineage>
        <taxon>Eukaryota</taxon>
        <taxon>Metazoa</taxon>
        <taxon>Ecdysozoa</taxon>
        <taxon>Arthropoda</taxon>
        <taxon>Hexapoda</taxon>
        <taxon>Insecta</taxon>
        <taxon>Pterygota</taxon>
        <taxon>Neoptera</taxon>
        <taxon>Paraneoptera</taxon>
        <taxon>Hemiptera</taxon>
        <taxon>Sternorrhyncha</taxon>
        <taxon>Aphidomorpha</taxon>
        <taxon>Aphidoidea</taxon>
        <taxon>Aphididae</taxon>
        <taxon>Aphidini</taxon>
        <taxon>Aphis</taxon>
        <taxon>Aphis</taxon>
    </lineage>
</organism>
<feature type="domain" description="Rho-GAP" evidence="2">
    <location>
        <begin position="1"/>
        <end position="108"/>
    </location>
</feature>
<dbReference type="GO" id="GO:0005096">
    <property type="term" value="F:GTPase activator activity"/>
    <property type="evidence" value="ECO:0007669"/>
    <property type="project" value="UniProtKB-KW"/>
</dbReference>
<dbReference type="PANTHER" id="PTHR23176:SF129">
    <property type="entry name" value="RHO GTPASE ACTIVATING PROTEIN AT 16F, ISOFORM E-RELATED"/>
    <property type="match status" value="1"/>
</dbReference>
<proteinExistence type="predicted"/>
<evidence type="ECO:0000256" key="1">
    <source>
        <dbReference type="ARBA" id="ARBA00022468"/>
    </source>
</evidence>
<evidence type="ECO:0000259" key="2">
    <source>
        <dbReference type="PROSITE" id="PS50238"/>
    </source>
</evidence>
<gene>
    <name evidence="3" type="ORF">FWK35_00010508</name>
</gene>
<dbReference type="PANTHER" id="PTHR23176">
    <property type="entry name" value="RHO/RAC/CDC GTPASE-ACTIVATING PROTEIN"/>
    <property type="match status" value="1"/>
</dbReference>
<sequence length="108" mass="12293">TIMDDQTYENINVVASILKMYLRLLPIPLITFDVHPLVIEALVYTIKEVVTLQLDENKMTAQNLSTVFDATLMPMPDLIDFKGTIPDMNRDISGLHNMIIENQNAIFN</sequence>
<dbReference type="OrthoDB" id="3196451at2759"/>
<name>A0A6G0YHD2_APHCR</name>
<dbReference type="InterPro" id="IPR000198">
    <property type="entry name" value="RhoGAP_dom"/>
</dbReference>
<dbReference type="Pfam" id="PF00620">
    <property type="entry name" value="RhoGAP"/>
    <property type="match status" value="1"/>
</dbReference>
<dbReference type="AlphaFoldDB" id="A0A6G0YHD2"/>
<dbReference type="Proteomes" id="UP000478052">
    <property type="component" value="Unassembled WGS sequence"/>
</dbReference>
<dbReference type="Gene3D" id="1.10.555.10">
    <property type="entry name" value="Rho GTPase activation protein"/>
    <property type="match status" value="2"/>
</dbReference>
<dbReference type="InterPro" id="IPR050729">
    <property type="entry name" value="Rho-GAP"/>
</dbReference>
<evidence type="ECO:0000313" key="3">
    <source>
        <dbReference type="EMBL" id="KAF0755905.1"/>
    </source>
</evidence>
<comment type="caution">
    <text evidence="3">The sequence shown here is derived from an EMBL/GenBank/DDBJ whole genome shotgun (WGS) entry which is preliminary data.</text>
</comment>
<accession>A0A6G0YHD2</accession>
<reference evidence="3 4" key="1">
    <citation type="submission" date="2019-08" db="EMBL/GenBank/DDBJ databases">
        <title>Whole genome of Aphis craccivora.</title>
        <authorList>
            <person name="Voronova N.V."/>
            <person name="Shulinski R.S."/>
            <person name="Bandarenka Y.V."/>
            <person name="Zhorov D.G."/>
            <person name="Warner D."/>
        </authorList>
    </citation>
    <scope>NUCLEOTIDE SEQUENCE [LARGE SCALE GENOMIC DNA]</scope>
    <source>
        <strain evidence="3">180601</strain>
        <tissue evidence="3">Whole Body</tissue>
    </source>
</reference>
<dbReference type="InterPro" id="IPR008936">
    <property type="entry name" value="Rho_GTPase_activation_prot"/>
</dbReference>
<dbReference type="EMBL" id="VUJU01003989">
    <property type="protein sequence ID" value="KAF0755905.1"/>
    <property type="molecule type" value="Genomic_DNA"/>
</dbReference>
<protein>
    <submittedName>
        <fullName evidence="3">Beta-chimaerin</fullName>
    </submittedName>
</protein>
<dbReference type="PROSITE" id="PS50238">
    <property type="entry name" value="RHOGAP"/>
    <property type="match status" value="1"/>
</dbReference>
<evidence type="ECO:0000313" key="4">
    <source>
        <dbReference type="Proteomes" id="UP000478052"/>
    </source>
</evidence>